<proteinExistence type="predicted"/>
<accession>A0A8X6TD47</accession>
<keyword evidence="3" id="KW-1185">Reference proteome</keyword>
<dbReference type="InterPro" id="IPR038717">
    <property type="entry name" value="Tc1-like_DDE_dom"/>
</dbReference>
<dbReference type="EMBL" id="BMAW01055611">
    <property type="protein sequence ID" value="GFT01884.1"/>
    <property type="molecule type" value="Genomic_DNA"/>
</dbReference>
<gene>
    <name evidence="2" type="primary">TCB1_975</name>
    <name evidence="2" type="ORF">NPIL_562232</name>
</gene>
<dbReference type="GO" id="GO:0003676">
    <property type="term" value="F:nucleic acid binding"/>
    <property type="evidence" value="ECO:0007669"/>
    <property type="project" value="InterPro"/>
</dbReference>
<evidence type="ECO:0000313" key="3">
    <source>
        <dbReference type="Proteomes" id="UP000887013"/>
    </source>
</evidence>
<protein>
    <submittedName>
        <fullName evidence="2">Transposable element Tcb1 transposase</fullName>
    </submittedName>
</protein>
<dbReference type="AlphaFoldDB" id="A0A8X6TD47"/>
<dbReference type="InterPro" id="IPR036397">
    <property type="entry name" value="RNaseH_sf"/>
</dbReference>
<dbReference type="OrthoDB" id="6507355at2759"/>
<evidence type="ECO:0000313" key="2">
    <source>
        <dbReference type="EMBL" id="GFT01884.1"/>
    </source>
</evidence>
<name>A0A8X6TD47_NEPPI</name>
<comment type="caution">
    <text evidence="2">The sequence shown here is derived from an EMBL/GenBank/DDBJ whole genome shotgun (WGS) entry which is preliminary data.</text>
</comment>
<dbReference type="Gene3D" id="3.30.420.10">
    <property type="entry name" value="Ribonuclease H-like superfamily/Ribonuclease H"/>
    <property type="match status" value="1"/>
</dbReference>
<dbReference type="Pfam" id="PF13358">
    <property type="entry name" value="DDE_3"/>
    <property type="match status" value="1"/>
</dbReference>
<dbReference type="Proteomes" id="UP000887013">
    <property type="component" value="Unassembled WGS sequence"/>
</dbReference>
<organism evidence="2 3">
    <name type="scientific">Nephila pilipes</name>
    <name type="common">Giant wood spider</name>
    <name type="synonym">Nephila maculata</name>
    <dbReference type="NCBI Taxonomy" id="299642"/>
    <lineage>
        <taxon>Eukaryota</taxon>
        <taxon>Metazoa</taxon>
        <taxon>Ecdysozoa</taxon>
        <taxon>Arthropoda</taxon>
        <taxon>Chelicerata</taxon>
        <taxon>Arachnida</taxon>
        <taxon>Araneae</taxon>
        <taxon>Araneomorphae</taxon>
        <taxon>Entelegynae</taxon>
        <taxon>Araneoidea</taxon>
        <taxon>Nephilidae</taxon>
        <taxon>Nephila</taxon>
    </lineage>
</organism>
<feature type="domain" description="Tc1-like transposase DDE" evidence="1">
    <location>
        <begin position="52"/>
        <end position="98"/>
    </location>
</feature>
<evidence type="ECO:0000259" key="1">
    <source>
        <dbReference type="Pfam" id="PF13358"/>
    </source>
</evidence>
<sequence length="124" mass="14445">MVWDAISSRGLGPLVVLRGMLTGDHYRSIFTDHLHPMLQILFPGELPVFEDDNAPVHTSRCIQICRHDHDDEVEHLTWCPQSPDLNIIECLWGFWRTKSRLGFLFPAHYLSTRRPCTRNGCEFR</sequence>
<reference evidence="2" key="1">
    <citation type="submission" date="2020-08" db="EMBL/GenBank/DDBJ databases">
        <title>Multicomponent nature underlies the extraordinary mechanical properties of spider dragline silk.</title>
        <authorList>
            <person name="Kono N."/>
            <person name="Nakamura H."/>
            <person name="Mori M."/>
            <person name="Yoshida Y."/>
            <person name="Ohtoshi R."/>
            <person name="Malay A.D."/>
            <person name="Moran D.A.P."/>
            <person name="Tomita M."/>
            <person name="Numata K."/>
            <person name="Arakawa K."/>
        </authorList>
    </citation>
    <scope>NUCLEOTIDE SEQUENCE</scope>
</reference>